<keyword evidence="6 14" id="KW-0812">Transmembrane</keyword>
<dbReference type="RefSeq" id="XP_065655138.1">
    <property type="nucleotide sequence ID" value="XM_065799066.1"/>
</dbReference>
<dbReference type="EC" id="4.2.1.134" evidence="4 14"/>
<evidence type="ECO:0000256" key="13">
    <source>
        <dbReference type="ARBA" id="ARBA00036671"/>
    </source>
</evidence>
<dbReference type="GeneID" id="101237619"/>
<keyword evidence="10 14" id="KW-0472">Membrane</keyword>
<proteinExistence type="inferred from homology"/>
<evidence type="ECO:0000256" key="6">
    <source>
        <dbReference type="ARBA" id="ARBA00022692"/>
    </source>
</evidence>
<evidence type="ECO:0000256" key="8">
    <source>
        <dbReference type="ARBA" id="ARBA00022989"/>
    </source>
</evidence>
<comment type="subcellular location">
    <subcellularLocation>
        <location evidence="14">Endoplasmic reticulum membrane</location>
        <topology evidence="14">Multi-pass membrane protein</topology>
    </subcellularLocation>
    <subcellularLocation>
        <location evidence="1">Membrane</location>
        <topology evidence="1">Multi-pass membrane protein</topology>
    </subcellularLocation>
</comment>
<evidence type="ECO:0000256" key="11">
    <source>
        <dbReference type="ARBA" id="ARBA00023160"/>
    </source>
</evidence>
<comment type="similarity">
    <text evidence="3 14">Belongs to the very long-chain fatty acids dehydratase HACD family.</text>
</comment>
<keyword evidence="15" id="KW-1185">Reference proteome</keyword>
<keyword evidence="11 14" id="KW-0275">Fatty acid biosynthesis</keyword>
<evidence type="ECO:0000256" key="4">
    <source>
        <dbReference type="ARBA" id="ARBA00013122"/>
    </source>
</evidence>
<dbReference type="Proteomes" id="UP001652625">
    <property type="component" value="Chromosome 06"/>
</dbReference>
<evidence type="ECO:0000256" key="14">
    <source>
        <dbReference type="RuleBase" id="RU363109"/>
    </source>
</evidence>
<feature type="transmembrane region" description="Helical" evidence="14">
    <location>
        <begin position="156"/>
        <end position="179"/>
    </location>
</feature>
<comment type="function">
    <text evidence="14">Catalyzes the third of the four reactions of the long-chain fatty acids elongation cycle. This endoplasmic reticulum-bound enzymatic process, allows the addition of two carbons to the chain of long- and very long-chain fatty acids/VLCFAs per cycle. This enzyme catalyzes the dehydration of the 3-hydroxyacyl-CoA intermediate into trans-2,3-enoyl-CoA, within each cycle of fatty acid elongation. Thereby, it participates to the production of VLCFAs of different chain lengths that are involved in multiple biological processes as precursors of membrane lipids and lipid mediators.</text>
</comment>
<gene>
    <name evidence="16" type="primary">LOC101237619</name>
</gene>
<comment type="pathway">
    <text evidence="2 14">Lipid metabolism; fatty acid biosynthesis.</text>
</comment>
<feature type="transmembrane region" description="Helical" evidence="14">
    <location>
        <begin position="199"/>
        <end position="218"/>
    </location>
</feature>
<evidence type="ECO:0000313" key="16">
    <source>
        <dbReference type="RefSeq" id="XP_065655138.1"/>
    </source>
</evidence>
<evidence type="ECO:0000256" key="7">
    <source>
        <dbReference type="ARBA" id="ARBA00022832"/>
    </source>
</evidence>
<evidence type="ECO:0000256" key="1">
    <source>
        <dbReference type="ARBA" id="ARBA00004141"/>
    </source>
</evidence>
<dbReference type="Pfam" id="PF04387">
    <property type="entry name" value="PTPLA"/>
    <property type="match status" value="1"/>
</dbReference>
<evidence type="ECO:0000256" key="5">
    <source>
        <dbReference type="ARBA" id="ARBA00022516"/>
    </source>
</evidence>
<comment type="catalytic activity">
    <reaction evidence="13 14">
        <text>a very-long-chain (3R)-3-hydroxyacyl-CoA = a very-long-chain (2E)-enoyl-CoA + H2O</text>
        <dbReference type="Rhea" id="RHEA:45812"/>
        <dbReference type="ChEBI" id="CHEBI:15377"/>
        <dbReference type="ChEBI" id="CHEBI:83728"/>
        <dbReference type="ChEBI" id="CHEBI:85440"/>
        <dbReference type="EC" id="4.2.1.134"/>
    </reaction>
</comment>
<evidence type="ECO:0000256" key="3">
    <source>
        <dbReference type="ARBA" id="ARBA00007811"/>
    </source>
</evidence>
<dbReference type="PANTHER" id="PTHR11035">
    <property type="entry name" value="VERY-LONG-CHAIN (3R)-3-HYDROXYACYL-COA DEHYDRATASE"/>
    <property type="match status" value="1"/>
</dbReference>
<organism evidence="15 16">
    <name type="scientific">Hydra vulgaris</name>
    <name type="common">Hydra</name>
    <name type="synonym">Hydra attenuata</name>
    <dbReference type="NCBI Taxonomy" id="6087"/>
    <lineage>
        <taxon>Eukaryota</taxon>
        <taxon>Metazoa</taxon>
        <taxon>Cnidaria</taxon>
        <taxon>Hydrozoa</taxon>
        <taxon>Hydroidolina</taxon>
        <taxon>Anthoathecata</taxon>
        <taxon>Aplanulata</taxon>
        <taxon>Hydridae</taxon>
        <taxon>Hydra</taxon>
    </lineage>
</organism>
<keyword evidence="12 14" id="KW-0456">Lyase</keyword>
<feature type="transmembrane region" description="Helical" evidence="14">
    <location>
        <begin position="116"/>
        <end position="136"/>
    </location>
</feature>
<keyword evidence="14" id="KW-0256">Endoplasmic reticulum</keyword>
<dbReference type="PANTHER" id="PTHR11035:SF3">
    <property type="entry name" value="VERY-LONG-CHAIN (3R)-3-HYDROXYACYL-COA DEHYDRATASE"/>
    <property type="match status" value="1"/>
</dbReference>
<feature type="transmembrane region" description="Helical" evidence="14">
    <location>
        <begin position="21"/>
        <end position="45"/>
    </location>
</feature>
<keyword evidence="7 14" id="KW-0276">Fatty acid metabolism</keyword>
<evidence type="ECO:0000256" key="12">
    <source>
        <dbReference type="ARBA" id="ARBA00023239"/>
    </source>
</evidence>
<evidence type="ECO:0000256" key="10">
    <source>
        <dbReference type="ARBA" id="ARBA00023136"/>
    </source>
</evidence>
<comment type="caution">
    <text evidence="14">Lacks conserved residue(s) required for the propagation of feature annotation.</text>
</comment>
<protein>
    <recommendedName>
        <fullName evidence="4 14">Very-long-chain (3R)-3-hydroxyacyl-CoA dehydratase</fullName>
        <ecNumber evidence="4 14">4.2.1.134</ecNumber>
    </recommendedName>
</protein>
<evidence type="ECO:0000313" key="15">
    <source>
        <dbReference type="Proteomes" id="UP001652625"/>
    </source>
</evidence>
<accession>A0ABM4C0R8</accession>
<keyword evidence="9 14" id="KW-0443">Lipid metabolism</keyword>
<name>A0ABM4C0R8_HYDVU</name>
<keyword evidence="5 14" id="KW-0444">Lipid biosynthesis</keyword>
<dbReference type="InterPro" id="IPR007482">
    <property type="entry name" value="Tyr_Pase-like_PTPLA"/>
</dbReference>
<keyword evidence="8 14" id="KW-1133">Transmembrane helix</keyword>
<evidence type="ECO:0000256" key="9">
    <source>
        <dbReference type="ARBA" id="ARBA00023098"/>
    </source>
</evidence>
<reference evidence="16" key="1">
    <citation type="submission" date="2025-08" db="UniProtKB">
        <authorList>
            <consortium name="RefSeq"/>
        </authorList>
    </citation>
    <scope>IDENTIFICATION</scope>
</reference>
<sequence>MSTKDQKELSTPVDKVYKRKIYLIIYNSILVVTWTLVLLKTLVYFSEKNSFHGLYSDIKFWLKLSQAAAILEIIHSLIGIVQSSALNTIPQVLSRLFTLFIVVDGILMKHDEGKDTIGFPLLLFAWTITEIVRYSFYTNSLMDIGSTTLQWCRYSFFIVLYPIGVLGEVICVVASLPLAKKGGFYSITLPNSLNFSIDYVYTCYFILFLYIPAFYHLYVHMLTQRKKVLGNKAKSE</sequence>
<evidence type="ECO:0000256" key="2">
    <source>
        <dbReference type="ARBA" id="ARBA00005194"/>
    </source>
</evidence>